<proteinExistence type="predicted"/>
<dbReference type="Gene3D" id="2.60.270.50">
    <property type="match status" value="1"/>
</dbReference>
<accession>A0AAD5YFE3</accession>
<sequence length="191" mass="20263">MATAIITEIITAAELAVKAGEVAAKVIPETPKGLVDKFRWMQCTVKNETQFDIVLLDSFFDTGRYWSAPGGASPFTQIVFSCCNGDNTIGQGVTGGTAFRLWLDNNHTFDFSLGWTNPTIGAFKAGVVNSAKGEDGYKAATGNGGVLMSEQIFEGKDKDGNRAAFRIHISAAPGAEAMYVIKQLLVAASSA</sequence>
<dbReference type="Proteomes" id="UP001212997">
    <property type="component" value="Unassembled WGS sequence"/>
</dbReference>
<dbReference type="EMBL" id="JANAWD010000276">
    <property type="protein sequence ID" value="KAJ3482367.1"/>
    <property type="molecule type" value="Genomic_DNA"/>
</dbReference>
<protein>
    <submittedName>
        <fullName evidence="1">Uncharacterized protein</fullName>
    </submittedName>
</protein>
<comment type="caution">
    <text evidence="1">The sequence shown here is derived from an EMBL/GenBank/DDBJ whole genome shotgun (WGS) entry which is preliminary data.</text>
</comment>
<reference evidence="1" key="1">
    <citation type="submission" date="2022-07" db="EMBL/GenBank/DDBJ databases">
        <title>Genome Sequence of Physisporinus lineatus.</title>
        <authorList>
            <person name="Buettner E."/>
        </authorList>
    </citation>
    <scope>NUCLEOTIDE SEQUENCE</scope>
    <source>
        <strain evidence="1">VT162</strain>
    </source>
</reference>
<name>A0AAD5YFE3_9APHY</name>
<evidence type="ECO:0000313" key="2">
    <source>
        <dbReference type="Proteomes" id="UP001212997"/>
    </source>
</evidence>
<keyword evidence="2" id="KW-1185">Reference proteome</keyword>
<dbReference type="AlphaFoldDB" id="A0AAD5YFE3"/>
<organism evidence="1 2">
    <name type="scientific">Meripilus lineatus</name>
    <dbReference type="NCBI Taxonomy" id="2056292"/>
    <lineage>
        <taxon>Eukaryota</taxon>
        <taxon>Fungi</taxon>
        <taxon>Dikarya</taxon>
        <taxon>Basidiomycota</taxon>
        <taxon>Agaricomycotina</taxon>
        <taxon>Agaricomycetes</taxon>
        <taxon>Polyporales</taxon>
        <taxon>Meripilaceae</taxon>
        <taxon>Meripilus</taxon>
    </lineage>
</organism>
<evidence type="ECO:0000313" key="1">
    <source>
        <dbReference type="EMBL" id="KAJ3482367.1"/>
    </source>
</evidence>
<gene>
    <name evidence="1" type="ORF">NLI96_g7021</name>
</gene>